<dbReference type="CDD" id="cd10808">
    <property type="entry name" value="YdjC"/>
    <property type="match status" value="1"/>
</dbReference>
<comment type="caution">
    <text evidence="6">The sequence shown here is derived from an EMBL/GenBank/DDBJ whole genome shotgun (WGS) entry which is preliminary data.</text>
</comment>
<dbReference type="RefSeq" id="WP_008859123.1">
    <property type="nucleotide sequence ID" value="NZ_JH591187.1"/>
</dbReference>
<dbReference type="PATRIC" id="fig|742743.3.peg.629"/>
<sequence>MVKKLIVNADDFGIHEAVNRAVLRGFESGILTSTSLMAGGDAFQEAVKLAKDMKGIGIGIHLTLVGGLKTVLPPEEVPSLTWENGRLCSNYMELILRDMKGRISMDDVYREWDAQIRKILDTGLTVTHIDGHQHMHMWNHFFPITLTLARKYHIPCMRVPDEKVLFGFSPAPGGFFRFASKNGLSLMARSHRKALRKAGIRTNDHFWGMMYGGHFYENRMISILGRLEEGVTEFMCHPSADTEAMEAAFHWGYEGEEELKSLTSIRVRKLLDEKKIQLISYQDLQRS</sequence>
<dbReference type="PANTHER" id="PTHR31609">
    <property type="entry name" value="YDJC DEACETYLASE FAMILY MEMBER"/>
    <property type="match status" value="1"/>
</dbReference>
<evidence type="ECO:0000313" key="7">
    <source>
        <dbReference type="Proteomes" id="UP000003277"/>
    </source>
</evidence>
<dbReference type="InterPro" id="IPR011330">
    <property type="entry name" value="Glyco_hydro/deAcase_b/a-brl"/>
</dbReference>
<accession>H1CZ31</accession>
<evidence type="ECO:0000256" key="1">
    <source>
        <dbReference type="ARBA" id="ARBA00001946"/>
    </source>
</evidence>
<evidence type="ECO:0000256" key="3">
    <source>
        <dbReference type="ARBA" id="ARBA00022801"/>
    </source>
</evidence>
<dbReference type="GO" id="GO:0046872">
    <property type="term" value="F:metal ion binding"/>
    <property type="evidence" value="ECO:0007669"/>
    <property type="project" value="UniProtKB-KW"/>
</dbReference>
<dbReference type="PANTHER" id="PTHR31609:SF1">
    <property type="entry name" value="CARBOHYDRATE DEACETYLASE"/>
    <property type="match status" value="1"/>
</dbReference>
<keyword evidence="5" id="KW-0119">Carbohydrate metabolism</keyword>
<dbReference type="eggNOG" id="COG3394">
    <property type="taxonomic scope" value="Bacteria"/>
</dbReference>
<gene>
    <name evidence="6" type="ORF">HMPREF9453_00619</name>
</gene>
<evidence type="ECO:0000313" key="6">
    <source>
        <dbReference type="EMBL" id="EHO63602.1"/>
    </source>
</evidence>
<keyword evidence="3" id="KW-0378">Hydrolase</keyword>
<dbReference type="GO" id="GO:0019213">
    <property type="term" value="F:deacetylase activity"/>
    <property type="evidence" value="ECO:0007669"/>
    <property type="project" value="TreeGrafter"/>
</dbReference>
<dbReference type="EMBL" id="ADLT01000015">
    <property type="protein sequence ID" value="EHO63602.1"/>
    <property type="molecule type" value="Genomic_DNA"/>
</dbReference>
<dbReference type="AlphaFoldDB" id="H1CZ31"/>
<dbReference type="SUPFAM" id="SSF88713">
    <property type="entry name" value="Glycoside hydrolase/deacetylase"/>
    <property type="match status" value="1"/>
</dbReference>
<dbReference type="InterPro" id="IPR006879">
    <property type="entry name" value="YdjC-like"/>
</dbReference>
<dbReference type="GO" id="GO:0016787">
    <property type="term" value="F:hydrolase activity"/>
    <property type="evidence" value="ECO:0007669"/>
    <property type="project" value="UniProtKB-KW"/>
</dbReference>
<dbReference type="Proteomes" id="UP000003277">
    <property type="component" value="Unassembled WGS sequence"/>
</dbReference>
<dbReference type="Gene3D" id="3.20.20.370">
    <property type="entry name" value="Glycoside hydrolase/deacetylase"/>
    <property type="match status" value="1"/>
</dbReference>
<dbReference type="GO" id="GO:0005975">
    <property type="term" value="P:carbohydrate metabolic process"/>
    <property type="evidence" value="ECO:0007669"/>
    <property type="project" value="InterPro"/>
</dbReference>
<evidence type="ECO:0000256" key="5">
    <source>
        <dbReference type="ARBA" id="ARBA00023277"/>
    </source>
</evidence>
<dbReference type="OrthoDB" id="9774177at2"/>
<reference evidence="6 7" key="1">
    <citation type="submission" date="2011-11" db="EMBL/GenBank/DDBJ databases">
        <title>The Genome Sequence of Dialister succinatiphilus YIT 11850.</title>
        <authorList>
            <consortium name="The Broad Institute Genome Sequencing Platform"/>
            <person name="Earl A."/>
            <person name="Ward D."/>
            <person name="Feldgarden M."/>
            <person name="Gevers D."/>
            <person name="Morotomi M."/>
            <person name="Young S.K."/>
            <person name="Zeng Q."/>
            <person name="Gargeya S."/>
            <person name="Fitzgerald M."/>
            <person name="Haas B."/>
            <person name="Abouelleil A."/>
            <person name="Alvarado L."/>
            <person name="Arachchi H.M."/>
            <person name="Berlin A."/>
            <person name="Brown A."/>
            <person name="Chapman S.B."/>
            <person name="Dunbar C."/>
            <person name="Gearin G."/>
            <person name="Goldberg J."/>
            <person name="Griggs A."/>
            <person name="Gujja S."/>
            <person name="Heiman D."/>
            <person name="Howarth C."/>
            <person name="Lui A."/>
            <person name="MacDonald P.J.P."/>
            <person name="Montmayeur A."/>
            <person name="Murphy C."/>
            <person name="Neiman D."/>
            <person name="Pearson M."/>
            <person name="Priest M."/>
            <person name="Roberts A."/>
            <person name="Saif S."/>
            <person name="Shea T."/>
            <person name="Sisk P."/>
            <person name="Stolte C."/>
            <person name="Sykes S."/>
            <person name="Wortman J."/>
            <person name="Nusbaum C."/>
            <person name="Birren B."/>
        </authorList>
    </citation>
    <scope>NUCLEOTIDE SEQUENCE [LARGE SCALE GENOMIC DNA]</scope>
    <source>
        <strain evidence="6 7">YIT 11850</strain>
    </source>
</reference>
<protein>
    <submittedName>
        <fullName evidence="6">Hopanoid biosynthesis associated protein HpnK</fullName>
    </submittedName>
</protein>
<name>H1CZ31_9FIRM</name>
<organism evidence="6 7">
    <name type="scientific">Dialister succinatiphilus YIT 11850</name>
    <dbReference type="NCBI Taxonomy" id="742743"/>
    <lineage>
        <taxon>Bacteria</taxon>
        <taxon>Bacillati</taxon>
        <taxon>Bacillota</taxon>
        <taxon>Negativicutes</taxon>
        <taxon>Veillonellales</taxon>
        <taxon>Veillonellaceae</taxon>
        <taxon>Dialister</taxon>
    </lineage>
</organism>
<evidence type="ECO:0000256" key="4">
    <source>
        <dbReference type="ARBA" id="ARBA00022842"/>
    </source>
</evidence>
<keyword evidence="2" id="KW-0479">Metal-binding</keyword>
<dbReference type="HOGENOM" id="CLU_064244_2_0_9"/>
<keyword evidence="7" id="KW-1185">Reference proteome</keyword>
<proteinExistence type="predicted"/>
<keyword evidence="4" id="KW-0460">Magnesium</keyword>
<comment type="cofactor">
    <cofactor evidence="1">
        <name>Mg(2+)</name>
        <dbReference type="ChEBI" id="CHEBI:18420"/>
    </cofactor>
</comment>
<dbReference type="STRING" id="742743.HMPREF9453_00619"/>
<evidence type="ECO:0000256" key="2">
    <source>
        <dbReference type="ARBA" id="ARBA00022723"/>
    </source>
</evidence>
<dbReference type="Pfam" id="PF04794">
    <property type="entry name" value="YdjC"/>
    <property type="match status" value="1"/>
</dbReference>